<evidence type="ECO:0000313" key="3">
    <source>
        <dbReference type="EMBL" id="KFE36658.1"/>
    </source>
</evidence>
<accession>A0A085U111</accession>
<keyword evidence="2" id="KW-0812">Transmembrane</keyword>
<keyword evidence="4" id="KW-1185">Reference proteome</keyword>
<feature type="compositionally biased region" description="Basic and acidic residues" evidence="1">
    <location>
        <begin position="141"/>
        <end position="156"/>
    </location>
</feature>
<evidence type="ECO:0000313" key="4">
    <source>
        <dbReference type="Proteomes" id="UP000028607"/>
    </source>
</evidence>
<dbReference type="Pfam" id="PF13801">
    <property type="entry name" value="Metal_resist"/>
    <property type="match status" value="1"/>
</dbReference>
<keyword evidence="2" id="KW-1133">Transmembrane helix</keyword>
<evidence type="ECO:0000256" key="2">
    <source>
        <dbReference type="SAM" id="Phobius"/>
    </source>
</evidence>
<dbReference type="eggNOG" id="COG5612">
    <property type="taxonomic scope" value="Bacteria"/>
</dbReference>
<keyword evidence="2" id="KW-0472">Membrane</keyword>
<feature type="transmembrane region" description="Helical" evidence="2">
    <location>
        <begin position="12"/>
        <end position="36"/>
    </location>
</feature>
<organism evidence="3 4">
    <name type="scientific">Thioclava atlantica</name>
    <dbReference type="NCBI Taxonomy" id="1317124"/>
    <lineage>
        <taxon>Bacteria</taxon>
        <taxon>Pseudomonadati</taxon>
        <taxon>Pseudomonadota</taxon>
        <taxon>Alphaproteobacteria</taxon>
        <taxon>Rhodobacterales</taxon>
        <taxon>Paracoccaceae</taxon>
        <taxon>Thioclava</taxon>
    </lineage>
</organism>
<feature type="compositionally biased region" description="Pro residues" evidence="1">
    <location>
        <begin position="157"/>
        <end position="167"/>
    </location>
</feature>
<gene>
    <name evidence="3" type="ORF">DW2_00830</name>
</gene>
<dbReference type="RefSeq" id="WP_051855108.1">
    <property type="nucleotide sequence ID" value="NZ_AQRC01000001.1"/>
</dbReference>
<comment type="caution">
    <text evidence="3">The sequence shown here is derived from an EMBL/GenBank/DDBJ whole genome shotgun (WGS) entry which is preliminary data.</text>
</comment>
<dbReference type="PATRIC" id="fig|1317124.6.peg.160"/>
<sequence>MAETGKTTCRGLRWALIGSVALNLLVAGAIVGGILAHDRRPPPPMVRDVSLGVLGGAFSKDDRAALRASAQSHGPQFREMRRQARSDMETLIAALREEPWNRAEVEHVLARHKERTVTRLEIGEALILQRFDAMGPQERRAFADRLAHAPRFDRPDGPPPPPQGDAQ</sequence>
<dbReference type="InterPro" id="IPR025961">
    <property type="entry name" value="Metal_resist"/>
</dbReference>
<evidence type="ECO:0008006" key="5">
    <source>
        <dbReference type="Google" id="ProtNLM"/>
    </source>
</evidence>
<dbReference type="EMBL" id="AQRC01000001">
    <property type="protein sequence ID" value="KFE36658.1"/>
    <property type="molecule type" value="Genomic_DNA"/>
</dbReference>
<evidence type="ECO:0000256" key="1">
    <source>
        <dbReference type="SAM" id="MobiDB-lite"/>
    </source>
</evidence>
<dbReference type="Proteomes" id="UP000028607">
    <property type="component" value="Unassembled WGS sequence"/>
</dbReference>
<dbReference type="STRING" id="1317124.DW2_00830"/>
<dbReference type="AlphaFoldDB" id="A0A085U111"/>
<reference evidence="3 4" key="2">
    <citation type="journal article" date="2015" name="Antonie Van Leeuwenhoek">
        <title>Thioclava indica sp. nov., isolated from surface seawater of the Indian Ocean.</title>
        <authorList>
            <person name="Liu Y."/>
            <person name="Lai Q."/>
            <person name="Du J."/>
            <person name="Xu H."/>
            <person name="Jiang L."/>
            <person name="Shao Z."/>
        </authorList>
    </citation>
    <scope>NUCLEOTIDE SEQUENCE [LARGE SCALE GENOMIC DNA]</scope>
    <source>
        <strain evidence="3 4">13D2W-2</strain>
    </source>
</reference>
<protein>
    <recommendedName>
        <fullName evidence="5">Periplasmic heavy metal sensor</fullName>
    </recommendedName>
</protein>
<name>A0A085U111_9RHOB</name>
<reference evidence="4" key="1">
    <citation type="submission" date="2013-04" db="EMBL/GenBank/DDBJ databases">
        <title>Thioclava sp. 13D2W-2 Genome Sequencing.</title>
        <authorList>
            <person name="Lai Q."/>
            <person name="Li G."/>
            <person name="Shao Z."/>
        </authorList>
    </citation>
    <scope>NUCLEOTIDE SEQUENCE [LARGE SCALE GENOMIC DNA]</scope>
    <source>
        <strain evidence="4">13D2W-2</strain>
    </source>
</reference>
<feature type="region of interest" description="Disordered" evidence="1">
    <location>
        <begin position="141"/>
        <end position="167"/>
    </location>
</feature>
<dbReference type="OrthoDB" id="7688532at2"/>
<proteinExistence type="predicted"/>